<feature type="domain" description="N-acetyltransferase" evidence="1">
    <location>
        <begin position="16"/>
        <end position="180"/>
    </location>
</feature>
<evidence type="ECO:0000259" key="1">
    <source>
        <dbReference type="PROSITE" id="PS51186"/>
    </source>
</evidence>
<dbReference type="AlphaFoldDB" id="A0A418WT21"/>
<dbReference type="NCBIfam" id="TIGR04045">
    <property type="entry name" value="MSMEG_0567_GNAT"/>
    <property type="match status" value="1"/>
</dbReference>
<keyword evidence="3" id="KW-1185">Reference proteome</keyword>
<evidence type="ECO:0000313" key="2">
    <source>
        <dbReference type="EMBL" id="RJF94404.1"/>
    </source>
</evidence>
<dbReference type="CDD" id="cd04301">
    <property type="entry name" value="NAT_SF"/>
    <property type="match status" value="1"/>
</dbReference>
<dbReference type="RefSeq" id="WP_119775390.1">
    <property type="nucleotide sequence ID" value="NZ_QYUK01000008.1"/>
</dbReference>
<dbReference type="InterPro" id="IPR000182">
    <property type="entry name" value="GNAT_dom"/>
</dbReference>
<dbReference type="InterPro" id="IPR016181">
    <property type="entry name" value="Acyl_CoA_acyltransferase"/>
</dbReference>
<dbReference type="OrthoDB" id="9796171at2"/>
<dbReference type="PROSITE" id="PS51186">
    <property type="entry name" value="GNAT"/>
    <property type="match status" value="1"/>
</dbReference>
<dbReference type="InterPro" id="IPR024035">
    <property type="entry name" value="MSMEG_0567_GNAT"/>
</dbReference>
<accession>A0A418WT21</accession>
<dbReference type="SUPFAM" id="SSF55729">
    <property type="entry name" value="Acyl-CoA N-acyltransferases (Nat)"/>
    <property type="match status" value="1"/>
</dbReference>
<sequence length="180" mass="19970">MLFEPVLPYLAGECTVKFATADWERAGAMALRAQVFCREQRIFEGDDRDATDARAITLVALAPIFGVPDHVVGTVRIHEDAPGVWAGSRLAVDLSYRRMGAIGTGLIRLAVSSAHARGCHRFLAQVQARNAELFHRLHWRTLEEITLHGLPHHFMEADLDHYPPFGAGETGFVTMIRRAA</sequence>
<name>A0A418WT21_9PROT</name>
<comment type="caution">
    <text evidence="2">The sequence shown here is derived from an EMBL/GenBank/DDBJ whole genome shotgun (WGS) entry which is preliminary data.</text>
</comment>
<dbReference type="Pfam" id="PF00583">
    <property type="entry name" value="Acetyltransf_1"/>
    <property type="match status" value="1"/>
</dbReference>
<protein>
    <submittedName>
        <fullName evidence="2">GNAT family N-acetyltransferase</fullName>
    </submittedName>
</protein>
<keyword evidence="2" id="KW-0808">Transferase</keyword>
<organism evidence="2 3">
    <name type="scientific">Oleomonas cavernae</name>
    <dbReference type="NCBI Taxonomy" id="2320859"/>
    <lineage>
        <taxon>Bacteria</taxon>
        <taxon>Pseudomonadati</taxon>
        <taxon>Pseudomonadota</taxon>
        <taxon>Alphaproteobacteria</taxon>
        <taxon>Acetobacterales</taxon>
        <taxon>Acetobacteraceae</taxon>
        <taxon>Oleomonas</taxon>
    </lineage>
</organism>
<dbReference type="Gene3D" id="3.40.630.30">
    <property type="match status" value="1"/>
</dbReference>
<dbReference type="Proteomes" id="UP000284605">
    <property type="component" value="Unassembled WGS sequence"/>
</dbReference>
<gene>
    <name evidence="2" type="ORF">D3874_00705</name>
</gene>
<reference evidence="2 3" key="1">
    <citation type="submission" date="2018-09" db="EMBL/GenBank/DDBJ databases">
        <authorList>
            <person name="Zhu H."/>
        </authorList>
    </citation>
    <scope>NUCLEOTIDE SEQUENCE [LARGE SCALE GENOMIC DNA]</scope>
    <source>
        <strain evidence="2 3">K1W22B-8</strain>
    </source>
</reference>
<proteinExistence type="predicted"/>
<dbReference type="GO" id="GO:0016747">
    <property type="term" value="F:acyltransferase activity, transferring groups other than amino-acyl groups"/>
    <property type="evidence" value="ECO:0007669"/>
    <property type="project" value="InterPro"/>
</dbReference>
<evidence type="ECO:0000313" key="3">
    <source>
        <dbReference type="Proteomes" id="UP000284605"/>
    </source>
</evidence>
<dbReference type="EMBL" id="QYUK01000008">
    <property type="protein sequence ID" value="RJF94404.1"/>
    <property type="molecule type" value="Genomic_DNA"/>
</dbReference>